<dbReference type="EMBL" id="JARBHB010000001">
    <property type="protein sequence ID" value="KAJ8896483.1"/>
    <property type="molecule type" value="Genomic_DNA"/>
</dbReference>
<accession>A0ABQ9IKY7</accession>
<evidence type="ECO:0000313" key="3">
    <source>
        <dbReference type="Proteomes" id="UP001159363"/>
    </source>
</evidence>
<keyword evidence="3" id="KW-1185">Reference proteome</keyword>
<feature type="region of interest" description="Disordered" evidence="1">
    <location>
        <begin position="675"/>
        <end position="697"/>
    </location>
</feature>
<sequence>MNRREVRRQSKTVAGSQLAQRTLTGPSSLSERAMQVRKYIPEFGHGLRHVRNATSRRVGDMEGVIADTGALCRVLDVSEALFHTPTARRHVQPSPRSSSAPHFVDSVASSANKVENWRNELGLEPAVQNCLDVPSGQTQHTRHSTVITAMLCLPAVITCICIRGKGTVSRSSRNKCKYCVKTFETISGASTSYKMYPCVDCCVAYLNRKALTAHNKICTIKLECSQQTHGLLKIEESLKIEKLVKIDGKICMDWGDLMKTVCVLEIERERERDMSGGTFLQQEGELLTSLPSSFELAGRLRSSVHGKSGGEWGLGVVRASERADKGEGYAGQQSPCITCQNSGLQASSQLPTLVAQSSSKHQTGRISAAPDTLPLSSFTITAQSLARHRPRRAFAALLTLSTFSLSFIRAHRGPHFEESASTLYPNVPCAYLAPRTNQSQQTSQGKLGVSPQPTLATMTSNKSFLWSLAPGADCKEQNAARRRDSAPSASSTTSTFLWRTASSTGVPAVAATPSGNLRPLRRAVRHPEFDVDYRHLSHIDKSSTCKSRRSRLRHVDLGMLIDMLTSTCRPRSQILTAQVAAHKREINTYLLFGRWKSQHLLKMPTMRSLARHHTPDNSVFYLMDGTYQDILKKGEKGRPCGRKGERAFAEGGEAGPENELPCYVQGYCNPEPAKWPNKGYSRKPGKASGQEGTTGGDYKGESRHAAVISLMRCVLATFGLLAFLRLSERMFWFDELVSPSVTLGLRGTFQTRKPRLFKRDVPRFELTVSES</sequence>
<organism evidence="2 3">
    <name type="scientific">Dryococelus australis</name>
    <dbReference type="NCBI Taxonomy" id="614101"/>
    <lineage>
        <taxon>Eukaryota</taxon>
        <taxon>Metazoa</taxon>
        <taxon>Ecdysozoa</taxon>
        <taxon>Arthropoda</taxon>
        <taxon>Hexapoda</taxon>
        <taxon>Insecta</taxon>
        <taxon>Pterygota</taxon>
        <taxon>Neoptera</taxon>
        <taxon>Polyneoptera</taxon>
        <taxon>Phasmatodea</taxon>
        <taxon>Verophasmatodea</taxon>
        <taxon>Anareolatae</taxon>
        <taxon>Phasmatidae</taxon>
        <taxon>Eurycanthinae</taxon>
        <taxon>Dryococelus</taxon>
    </lineage>
</organism>
<feature type="compositionally biased region" description="Polar residues" evidence="1">
    <location>
        <begin position="11"/>
        <end position="26"/>
    </location>
</feature>
<evidence type="ECO:0000313" key="2">
    <source>
        <dbReference type="EMBL" id="KAJ8896483.1"/>
    </source>
</evidence>
<comment type="caution">
    <text evidence="2">The sequence shown here is derived from an EMBL/GenBank/DDBJ whole genome shotgun (WGS) entry which is preliminary data.</text>
</comment>
<dbReference type="Proteomes" id="UP001159363">
    <property type="component" value="Chromosome 1"/>
</dbReference>
<feature type="compositionally biased region" description="Basic residues" evidence="1">
    <location>
        <begin position="1"/>
        <end position="10"/>
    </location>
</feature>
<reference evidence="2 3" key="1">
    <citation type="submission" date="2023-02" db="EMBL/GenBank/DDBJ databases">
        <title>LHISI_Scaffold_Assembly.</title>
        <authorList>
            <person name="Stuart O.P."/>
            <person name="Cleave R."/>
            <person name="Magrath M.J.L."/>
            <person name="Mikheyev A.S."/>
        </authorList>
    </citation>
    <scope>NUCLEOTIDE SEQUENCE [LARGE SCALE GENOMIC DNA]</scope>
    <source>
        <strain evidence="2">Daus_M_001</strain>
        <tissue evidence="2">Leg muscle</tissue>
    </source>
</reference>
<protein>
    <submittedName>
        <fullName evidence="2">Uncharacterized protein</fullName>
    </submittedName>
</protein>
<feature type="region of interest" description="Disordered" evidence="1">
    <location>
        <begin position="1"/>
        <end position="26"/>
    </location>
</feature>
<evidence type="ECO:0000256" key="1">
    <source>
        <dbReference type="SAM" id="MobiDB-lite"/>
    </source>
</evidence>
<name>A0ABQ9IKY7_9NEOP</name>
<gene>
    <name evidence="2" type="ORF">PR048_001827</name>
</gene>
<proteinExistence type="predicted"/>